<gene>
    <name evidence="2" type="ORF">PGLA1383_LOCUS20707</name>
</gene>
<feature type="region of interest" description="Disordered" evidence="1">
    <location>
        <begin position="317"/>
        <end position="343"/>
    </location>
</feature>
<organism evidence="2 3">
    <name type="scientific">Polarella glacialis</name>
    <name type="common">Dinoflagellate</name>
    <dbReference type="NCBI Taxonomy" id="89957"/>
    <lineage>
        <taxon>Eukaryota</taxon>
        <taxon>Sar</taxon>
        <taxon>Alveolata</taxon>
        <taxon>Dinophyceae</taxon>
        <taxon>Suessiales</taxon>
        <taxon>Suessiaceae</taxon>
        <taxon>Polarella</taxon>
    </lineage>
</organism>
<proteinExistence type="predicted"/>
<evidence type="ECO:0000313" key="3">
    <source>
        <dbReference type="Proteomes" id="UP000654075"/>
    </source>
</evidence>
<feature type="compositionally biased region" description="Polar residues" evidence="1">
    <location>
        <begin position="365"/>
        <end position="380"/>
    </location>
</feature>
<protein>
    <submittedName>
        <fullName evidence="2">Uncharacterized protein</fullName>
    </submittedName>
</protein>
<feature type="compositionally biased region" description="Acidic residues" evidence="1">
    <location>
        <begin position="247"/>
        <end position="270"/>
    </location>
</feature>
<feature type="compositionally biased region" description="Polar residues" evidence="1">
    <location>
        <begin position="388"/>
        <end position="398"/>
    </location>
</feature>
<name>A0A813EP55_POLGL</name>
<dbReference type="AlphaFoldDB" id="A0A813EP55"/>
<reference evidence="2" key="1">
    <citation type="submission" date="2021-02" db="EMBL/GenBank/DDBJ databases">
        <authorList>
            <person name="Dougan E. K."/>
            <person name="Rhodes N."/>
            <person name="Thang M."/>
            <person name="Chan C."/>
        </authorList>
    </citation>
    <scope>NUCLEOTIDE SEQUENCE</scope>
</reference>
<comment type="caution">
    <text evidence="2">The sequence shown here is derived from an EMBL/GenBank/DDBJ whole genome shotgun (WGS) entry which is preliminary data.</text>
</comment>
<feature type="region of interest" description="Disordered" evidence="1">
    <location>
        <begin position="365"/>
        <end position="401"/>
    </location>
</feature>
<accession>A0A813EP55</accession>
<evidence type="ECO:0000256" key="1">
    <source>
        <dbReference type="SAM" id="MobiDB-lite"/>
    </source>
</evidence>
<keyword evidence="3" id="KW-1185">Reference proteome</keyword>
<sequence>MGKPRKVSEDEIQRRWHALPADQRQAAMSFDDPVLVDRIKASLQALFEKQMVMNVTMSSLGIPLSGSSDPFASSVMFTSAFELTWQLRRAARNPEIVMVNPTCMPVMAMKPEFAMRGEVFQELRIVLPDLFSEKSGRSPIPRARWKEIWSTEPSSVPQMERQIVKLVEQAFWALGVDPAFAVDDNPVSGKVQLMAGSMDADSVEFEDWMLDTSLVLPQSPGDSRKSKKKKLKGPAFQKPTLQQPSIEEMDDEDSEEIDHLEEETVGDTEDSGSRMMNEPWPSDEDDESVGLGVFNVGLADSLNACCSTDLTAASTEASTPALPNTRIKGSKLADVPSTPTRSTTMQPRQLVCYIWNQASQFPNSDDITSVAESPASNRGRSSAFDRGQWQNKDQSGSETPVAAAKAIVKNTFIDIEYPAEKEDVGSRARSLPPSIFHAHDYCEWHDHWHV</sequence>
<dbReference type="Proteomes" id="UP000654075">
    <property type="component" value="Unassembled WGS sequence"/>
</dbReference>
<feature type="region of interest" description="Disordered" evidence="1">
    <location>
        <begin position="216"/>
        <end position="288"/>
    </location>
</feature>
<dbReference type="EMBL" id="CAJNNV010014326">
    <property type="protein sequence ID" value="CAE8602465.1"/>
    <property type="molecule type" value="Genomic_DNA"/>
</dbReference>
<evidence type="ECO:0000313" key="2">
    <source>
        <dbReference type="EMBL" id="CAE8602465.1"/>
    </source>
</evidence>